<dbReference type="SUPFAM" id="SSF54534">
    <property type="entry name" value="FKBP-like"/>
    <property type="match status" value="1"/>
</dbReference>
<feature type="domain" description="PPIase FKBP-type" evidence="11">
    <location>
        <begin position="155"/>
        <end position="245"/>
    </location>
</feature>
<keyword evidence="7 9" id="KW-0413">Isomerase</keyword>
<dbReference type="Gene3D" id="3.10.50.40">
    <property type="match status" value="1"/>
</dbReference>
<keyword evidence="9" id="KW-0132">Cell division</keyword>
<evidence type="ECO:0000313" key="15">
    <source>
        <dbReference type="Proteomes" id="UP001424741"/>
    </source>
</evidence>
<comment type="subcellular location">
    <subcellularLocation>
        <location evidence="9">Cytoplasm</location>
    </subcellularLocation>
    <text evidence="9">About half TF is bound to the ribosome near the polypeptide exit tunnel while the other half is free in the cytoplasm.</text>
</comment>
<dbReference type="SUPFAM" id="SSF109998">
    <property type="entry name" value="Triger factor/SurA peptide-binding domain-like"/>
    <property type="match status" value="1"/>
</dbReference>
<dbReference type="NCBIfam" id="TIGR00115">
    <property type="entry name" value="tig"/>
    <property type="match status" value="1"/>
</dbReference>
<dbReference type="SUPFAM" id="SSF102735">
    <property type="entry name" value="Trigger factor ribosome-binding domain"/>
    <property type="match status" value="1"/>
</dbReference>
<dbReference type="Pfam" id="PF05697">
    <property type="entry name" value="Trigger_N"/>
    <property type="match status" value="1"/>
</dbReference>
<evidence type="ECO:0000256" key="4">
    <source>
        <dbReference type="ARBA" id="ARBA00016902"/>
    </source>
</evidence>
<evidence type="ECO:0000256" key="8">
    <source>
        <dbReference type="ARBA" id="ARBA00029986"/>
    </source>
</evidence>
<dbReference type="Gene3D" id="3.30.70.1050">
    <property type="entry name" value="Trigger factor ribosome-binding domain"/>
    <property type="match status" value="1"/>
</dbReference>
<organism evidence="14 15">
    <name type="scientific">Rubritalea halochordaticola</name>
    <dbReference type="NCBI Taxonomy" id="714537"/>
    <lineage>
        <taxon>Bacteria</taxon>
        <taxon>Pseudomonadati</taxon>
        <taxon>Verrucomicrobiota</taxon>
        <taxon>Verrucomicrobiia</taxon>
        <taxon>Verrucomicrobiales</taxon>
        <taxon>Rubritaleaceae</taxon>
        <taxon>Rubritalea</taxon>
    </lineage>
</organism>
<dbReference type="Gene3D" id="1.10.3120.10">
    <property type="entry name" value="Trigger factor, C-terminal domain"/>
    <property type="match status" value="1"/>
</dbReference>
<evidence type="ECO:0000259" key="12">
    <source>
        <dbReference type="Pfam" id="PF05697"/>
    </source>
</evidence>
<dbReference type="PIRSF" id="PIRSF003095">
    <property type="entry name" value="Trigger_factor"/>
    <property type="match status" value="1"/>
</dbReference>
<comment type="similarity">
    <text evidence="2 9">Belongs to the FKBP-type PPIase family. Tig subfamily.</text>
</comment>
<feature type="coiled-coil region" evidence="10">
    <location>
        <begin position="332"/>
        <end position="359"/>
    </location>
</feature>
<dbReference type="InterPro" id="IPR027304">
    <property type="entry name" value="Trigger_fact/SurA_dom_sf"/>
</dbReference>
<dbReference type="Proteomes" id="UP001424741">
    <property type="component" value="Unassembled WGS sequence"/>
</dbReference>
<evidence type="ECO:0000256" key="9">
    <source>
        <dbReference type="HAMAP-Rule" id="MF_00303"/>
    </source>
</evidence>
<dbReference type="InterPro" id="IPR046357">
    <property type="entry name" value="PPIase_dom_sf"/>
</dbReference>
<evidence type="ECO:0000256" key="10">
    <source>
        <dbReference type="SAM" id="Coils"/>
    </source>
</evidence>
<keyword evidence="9" id="KW-0963">Cytoplasm</keyword>
<comment type="caution">
    <text evidence="14">The sequence shown here is derived from an EMBL/GenBank/DDBJ whole genome shotgun (WGS) entry which is preliminary data.</text>
</comment>
<evidence type="ECO:0000256" key="6">
    <source>
        <dbReference type="ARBA" id="ARBA00023186"/>
    </source>
</evidence>
<name>A0ABP9V0Y7_9BACT</name>
<reference evidence="14 15" key="1">
    <citation type="submission" date="2024-02" db="EMBL/GenBank/DDBJ databases">
        <title>Rubritalea halochordaticola NBRC 107102.</title>
        <authorList>
            <person name="Ichikawa N."/>
            <person name="Katano-Makiyama Y."/>
            <person name="Hidaka K."/>
        </authorList>
    </citation>
    <scope>NUCLEOTIDE SEQUENCE [LARGE SCALE GENOMIC DNA]</scope>
    <source>
        <strain evidence="14 15">NBRC 107102</strain>
    </source>
</reference>
<dbReference type="Pfam" id="PF05698">
    <property type="entry name" value="Trigger_C"/>
    <property type="match status" value="1"/>
</dbReference>
<feature type="domain" description="Trigger factor C-terminal" evidence="13">
    <location>
        <begin position="270"/>
        <end position="425"/>
    </location>
</feature>
<evidence type="ECO:0000256" key="2">
    <source>
        <dbReference type="ARBA" id="ARBA00005464"/>
    </source>
</evidence>
<protein>
    <recommendedName>
        <fullName evidence="4 9">Trigger factor</fullName>
        <shortName evidence="9">TF</shortName>
        <ecNumber evidence="3 9">5.2.1.8</ecNumber>
    </recommendedName>
    <alternativeName>
        <fullName evidence="8 9">PPIase</fullName>
    </alternativeName>
</protein>
<dbReference type="InterPro" id="IPR005215">
    <property type="entry name" value="Trig_fac"/>
</dbReference>
<dbReference type="InterPro" id="IPR037041">
    <property type="entry name" value="Trigger_fac_C_sf"/>
</dbReference>
<evidence type="ECO:0000256" key="5">
    <source>
        <dbReference type="ARBA" id="ARBA00023110"/>
    </source>
</evidence>
<dbReference type="InterPro" id="IPR008880">
    <property type="entry name" value="Trigger_fac_C"/>
</dbReference>
<dbReference type="EC" id="5.2.1.8" evidence="3 9"/>
<comment type="domain">
    <text evidence="9">Consists of 3 domains; the N-terminus binds the ribosome, the middle domain has PPIase activity, while the C-terminus has intrinsic chaperone activity on its own.</text>
</comment>
<dbReference type="InterPro" id="IPR008881">
    <property type="entry name" value="Trigger_fac_ribosome-bd_bac"/>
</dbReference>
<dbReference type="Pfam" id="PF00254">
    <property type="entry name" value="FKBP_C"/>
    <property type="match status" value="1"/>
</dbReference>
<dbReference type="InterPro" id="IPR036611">
    <property type="entry name" value="Trigger_fac_ribosome-bd_sf"/>
</dbReference>
<dbReference type="RefSeq" id="WP_346188978.1">
    <property type="nucleotide sequence ID" value="NZ_BAABRL010000007.1"/>
</dbReference>
<keyword evidence="5 9" id="KW-0697">Rotamase</keyword>
<keyword evidence="10" id="KW-0175">Coiled coil</keyword>
<evidence type="ECO:0000259" key="11">
    <source>
        <dbReference type="Pfam" id="PF00254"/>
    </source>
</evidence>
<dbReference type="EMBL" id="BAABRL010000007">
    <property type="protein sequence ID" value="GAA5496290.1"/>
    <property type="molecule type" value="Genomic_DNA"/>
</dbReference>
<evidence type="ECO:0000259" key="13">
    <source>
        <dbReference type="Pfam" id="PF05698"/>
    </source>
</evidence>
<dbReference type="InterPro" id="IPR001179">
    <property type="entry name" value="PPIase_FKBP_dom"/>
</dbReference>
<evidence type="ECO:0000313" key="14">
    <source>
        <dbReference type="EMBL" id="GAA5496290.1"/>
    </source>
</evidence>
<keyword evidence="15" id="KW-1185">Reference proteome</keyword>
<dbReference type="PANTHER" id="PTHR30560:SF3">
    <property type="entry name" value="TRIGGER FACTOR-LIKE PROTEIN TIG, CHLOROPLASTIC"/>
    <property type="match status" value="1"/>
</dbReference>
<dbReference type="PANTHER" id="PTHR30560">
    <property type="entry name" value="TRIGGER FACTOR CHAPERONE AND PEPTIDYL-PROLYL CIS/TRANS ISOMERASE"/>
    <property type="match status" value="1"/>
</dbReference>
<comment type="catalytic activity">
    <reaction evidence="1 9">
        <text>[protein]-peptidylproline (omega=180) = [protein]-peptidylproline (omega=0)</text>
        <dbReference type="Rhea" id="RHEA:16237"/>
        <dbReference type="Rhea" id="RHEA-COMP:10747"/>
        <dbReference type="Rhea" id="RHEA-COMP:10748"/>
        <dbReference type="ChEBI" id="CHEBI:83833"/>
        <dbReference type="ChEBI" id="CHEBI:83834"/>
        <dbReference type="EC" id="5.2.1.8"/>
    </reaction>
</comment>
<keyword evidence="6 9" id="KW-0143">Chaperone</keyword>
<accession>A0ABP9V0Y7</accession>
<keyword evidence="9" id="KW-0131">Cell cycle</keyword>
<comment type="function">
    <text evidence="9">Involved in protein export. Acts as a chaperone by maintaining the newly synthesized protein in an open conformation. Functions as a peptidyl-prolyl cis-trans isomerase.</text>
</comment>
<dbReference type="HAMAP" id="MF_00303">
    <property type="entry name" value="Trigger_factor_Tig"/>
    <property type="match status" value="1"/>
</dbReference>
<evidence type="ECO:0000256" key="7">
    <source>
        <dbReference type="ARBA" id="ARBA00023235"/>
    </source>
</evidence>
<feature type="domain" description="Trigger factor ribosome-binding bacterial" evidence="12">
    <location>
        <begin position="1"/>
        <end position="143"/>
    </location>
</feature>
<sequence length="441" mass="49355">MNITVEKNTCSATVNVEVPADKVASERESIVKAYSNQAKIKGFRPGKAPVSIVEKRYATEITEELTSRLVNEGCQEAIKSEDLKVLSVKNPQDIDFKEDGTLTFSTSVILAPEFELPEYKGIEIEGQSEEVTDEDIDKSLEDLRARFADFKDVEREVAEGDFAIINFSATTDGKPVAEAIGKPAGFLEGREGHWVKVEEDSFLTGFPLQLVGLKQDDKKDITITLNDEFPITELRGAEVTFDVTVTGVKEQELPELNDEFAGKLLPEKGLEELKEVITQQLEQEKKRNAADAKVNQIVEFLNEAVEFELPEELVQAETQGNANQMAQRGFQQGMTEEQINEQQDEIMEAAEKQARTNLKTNFILQEIAFKEEIKVEDQDVLQRIHQLAQQAQKPVKKYIKELQKANAIQNVRNSVLIGKTIDFLVDNAKVSGTTEKETADA</sequence>
<evidence type="ECO:0000256" key="3">
    <source>
        <dbReference type="ARBA" id="ARBA00013194"/>
    </source>
</evidence>
<evidence type="ECO:0000256" key="1">
    <source>
        <dbReference type="ARBA" id="ARBA00000971"/>
    </source>
</evidence>
<proteinExistence type="inferred from homology"/>
<gene>
    <name evidence="9 14" type="primary">tig</name>
    <name evidence="14" type="ORF">Rhal01_02473</name>
</gene>